<dbReference type="OrthoDB" id="9993203at2"/>
<gene>
    <name evidence="1" type="ORF">KU39_2p36</name>
</gene>
<dbReference type="AlphaFoldDB" id="A0A6I5Y1G9"/>
<dbReference type="RefSeq" id="WP_017375783.1">
    <property type="nucleotide sequence ID" value="NZ_CP012510.1"/>
</dbReference>
<reference evidence="1 2" key="1">
    <citation type="journal article" date="2014" name="Genome Announc.">
        <title>Comparative Genome Analysis of Two Isolates of the Fish Pathogen Piscirickettsia salmonis from Different Hosts Reveals Major Differences in Virulence-Associated Secretion Systems.</title>
        <authorList>
            <person name="Bohle H."/>
            <person name="Henriquez P."/>
            <person name="Grothusen H."/>
            <person name="Navas E."/>
            <person name="Sandoval A."/>
            <person name="Bustamante F."/>
            <person name="Bustos P."/>
            <person name="Mancilla M."/>
        </authorList>
    </citation>
    <scope>NUCLEOTIDE SEQUENCE [LARGE SCALE GENOMIC DNA]</scope>
    <source>
        <strain evidence="2">B1-32597</strain>
    </source>
</reference>
<accession>A0A6I5Y1G9</accession>
<sequence length="107" mass="11865">MALRNALFNLAFKTAPVTLGELELQVKELSIAEQQYYQQQHADLSETEASLLLICLSLCDLQGAKVFDVSEYKKLAELPLGIIKQITDAIVEVNGFNESAAHDLKKN</sequence>
<dbReference type="Proteomes" id="UP000029558">
    <property type="component" value="Plasmid pPSB1-2"/>
</dbReference>
<name>A0A6I5Y1G9_PISSA</name>
<keyword evidence="1" id="KW-0614">Plasmid</keyword>
<protein>
    <submittedName>
        <fullName evidence="1">Uncharacterized protein</fullName>
    </submittedName>
</protein>
<dbReference type="EMBL" id="CP012510">
    <property type="protein sequence ID" value="ALB24439.1"/>
    <property type="molecule type" value="Genomic_DNA"/>
</dbReference>
<geneLocation type="plasmid" evidence="1 2">
    <name>pPSB1-2</name>
</geneLocation>
<proteinExistence type="predicted"/>
<organism evidence="1 2">
    <name type="scientific">Piscirickettsia salmonis</name>
    <dbReference type="NCBI Taxonomy" id="1238"/>
    <lineage>
        <taxon>Bacteria</taxon>
        <taxon>Pseudomonadati</taxon>
        <taxon>Pseudomonadota</taxon>
        <taxon>Gammaproteobacteria</taxon>
        <taxon>Thiotrichales</taxon>
        <taxon>Piscirickettsiaceae</taxon>
        <taxon>Piscirickettsia</taxon>
    </lineage>
</organism>
<evidence type="ECO:0000313" key="1">
    <source>
        <dbReference type="EMBL" id="ALB24439.1"/>
    </source>
</evidence>
<evidence type="ECO:0000313" key="2">
    <source>
        <dbReference type="Proteomes" id="UP000029558"/>
    </source>
</evidence>